<dbReference type="Proteomes" id="UP000003781">
    <property type="component" value="Unassembled WGS sequence"/>
</dbReference>
<dbReference type="EMBL" id="AAXW01000071">
    <property type="protein sequence ID" value="EAZ88684.1"/>
    <property type="molecule type" value="Genomic_DNA"/>
</dbReference>
<comment type="caution">
    <text evidence="1">The sequence shown here is derived from an EMBL/GenBank/DDBJ whole genome shotgun (WGS) entry which is preliminary data.</text>
</comment>
<reference evidence="1 2" key="1">
    <citation type="submission" date="2007-03" db="EMBL/GenBank/DDBJ databases">
        <authorList>
            <person name="Stal L."/>
            <person name="Ferriera S."/>
            <person name="Johnson J."/>
            <person name="Kravitz S."/>
            <person name="Beeson K."/>
            <person name="Sutton G."/>
            <person name="Rogers Y.-H."/>
            <person name="Friedman R."/>
            <person name="Frazier M."/>
            <person name="Venter J.C."/>
        </authorList>
    </citation>
    <scope>NUCLEOTIDE SEQUENCE [LARGE SCALE GENOMIC DNA]</scope>
    <source>
        <strain evidence="1 2">CCY0110</strain>
    </source>
</reference>
<proteinExistence type="predicted"/>
<dbReference type="AlphaFoldDB" id="A3IXX1"/>
<evidence type="ECO:0000313" key="2">
    <source>
        <dbReference type="Proteomes" id="UP000003781"/>
    </source>
</evidence>
<keyword evidence="2" id="KW-1185">Reference proteome</keyword>
<accession>A3IXX1</accession>
<evidence type="ECO:0000313" key="1">
    <source>
        <dbReference type="EMBL" id="EAZ88684.1"/>
    </source>
</evidence>
<sequence length="61" mass="7038">MKSINYYQSIGENFFDYFLGANLKELLAIKLLKSGISEKLFLVREVKVLGVMSVLVRWEPV</sequence>
<name>A3IXX1_9CHRO</name>
<protein>
    <submittedName>
        <fullName evidence="1">Uncharacterized protein</fullName>
    </submittedName>
</protein>
<gene>
    <name evidence="1" type="ORF">CY0110_12417</name>
</gene>
<organism evidence="1 2">
    <name type="scientific">Crocosphaera chwakensis CCY0110</name>
    <dbReference type="NCBI Taxonomy" id="391612"/>
    <lineage>
        <taxon>Bacteria</taxon>
        <taxon>Bacillati</taxon>
        <taxon>Cyanobacteriota</taxon>
        <taxon>Cyanophyceae</taxon>
        <taxon>Oscillatoriophycideae</taxon>
        <taxon>Chroococcales</taxon>
        <taxon>Aphanothecaceae</taxon>
        <taxon>Crocosphaera</taxon>
        <taxon>Crocosphaera chwakensis</taxon>
    </lineage>
</organism>